<name>A0A161TG63_XYLHT</name>
<dbReference type="InParanoid" id="A0A161TG63"/>
<dbReference type="GeneID" id="28896934"/>
<feature type="region of interest" description="Disordered" evidence="1">
    <location>
        <begin position="1"/>
        <end position="49"/>
    </location>
</feature>
<dbReference type="AlphaFoldDB" id="A0A161TG63"/>
<feature type="region of interest" description="Disordered" evidence="1">
    <location>
        <begin position="100"/>
        <end position="119"/>
    </location>
</feature>
<dbReference type="RefSeq" id="XP_018190662.1">
    <property type="nucleotide sequence ID" value="XM_018331797.1"/>
</dbReference>
<accession>A0A161TG63</accession>
<sequence length="119" mass="13134">MGRSLESSRPMLSDTSARNSQRYSTLSQAPSMSPTVDSMDSSTPTNDPRVADIKAWNAGFDRLEQKKLQAQRFVPSAQKTADLSKLALGAKVERALTRRMTGQDAELKPKEYNEKTAAQ</sequence>
<evidence type="ECO:0000313" key="2">
    <source>
        <dbReference type="EMBL" id="KZF25107.1"/>
    </source>
</evidence>
<organism evidence="2 3">
    <name type="scientific">Xylona heveae (strain CBS 132557 / TC161)</name>
    <dbReference type="NCBI Taxonomy" id="1328760"/>
    <lineage>
        <taxon>Eukaryota</taxon>
        <taxon>Fungi</taxon>
        <taxon>Dikarya</taxon>
        <taxon>Ascomycota</taxon>
        <taxon>Pezizomycotina</taxon>
        <taxon>Xylonomycetes</taxon>
        <taxon>Xylonales</taxon>
        <taxon>Xylonaceae</taxon>
        <taxon>Xylona</taxon>
    </lineage>
</organism>
<dbReference type="OMA" id="ERPIMAP"/>
<feature type="compositionally biased region" description="Polar residues" evidence="1">
    <location>
        <begin position="13"/>
        <end position="46"/>
    </location>
</feature>
<feature type="compositionally biased region" description="Basic and acidic residues" evidence="1">
    <location>
        <begin position="105"/>
        <end position="119"/>
    </location>
</feature>
<reference evidence="2 3" key="1">
    <citation type="journal article" date="2016" name="Fungal Biol.">
        <title>The genome of Xylona heveae provides a window into fungal endophytism.</title>
        <authorList>
            <person name="Gazis R."/>
            <person name="Kuo A."/>
            <person name="Riley R."/>
            <person name="LaButti K."/>
            <person name="Lipzen A."/>
            <person name="Lin J."/>
            <person name="Amirebrahimi M."/>
            <person name="Hesse C.N."/>
            <person name="Spatafora J.W."/>
            <person name="Henrissat B."/>
            <person name="Hainaut M."/>
            <person name="Grigoriev I.V."/>
            <person name="Hibbett D.S."/>
        </authorList>
    </citation>
    <scope>NUCLEOTIDE SEQUENCE [LARGE SCALE GENOMIC DNA]</scope>
    <source>
        <strain evidence="2 3">TC161</strain>
    </source>
</reference>
<dbReference type="EMBL" id="KV407455">
    <property type="protein sequence ID" value="KZF25107.1"/>
    <property type="molecule type" value="Genomic_DNA"/>
</dbReference>
<dbReference type="OrthoDB" id="5399555at2759"/>
<keyword evidence="3" id="KW-1185">Reference proteome</keyword>
<protein>
    <submittedName>
        <fullName evidence="2">Uncharacterized protein</fullName>
    </submittedName>
</protein>
<proteinExistence type="predicted"/>
<dbReference type="Proteomes" id="UP000076632">
    <property type="component" value="Unassembled WGS sequence"/>
</dbReference>
<gene>
    <name evidence="2" type="ORF">L228DRAFT_243898</name>
</gene>
<evidence type="ECO:0000256" key="1">
    <source>
        <dbReference type="SAM" id="MobiDB-lite"/>
    </source>
</evidence>
<evidence type="ECO:0000313" key="3">
    <source>
        <dbReference type="Proteomes" id="UP000076632"/>
    </source>
</evidence>